<dbReference type="Proteomes" id="UP000694018">
    <property type="component" value="Chromosome"/>
</dbReference>
<organism evidence="1 2">
    <name type="scientific">Saccharolobus shibatae (strain ATCC 51178 / DSM 5389 / JCM 8931 / NBRC 15437 / B12)</name>
    <name type="common">Sulfolobus shibatae</name>
    <dbReference type="NCBI Taxonomy" id="523848"/>
    <lineage>
        <taxon>Archaea</taxon>
        <taxon>Thermoproteota</taxon>
        <taxon>Thermoprotei</taxon>
        <taxon>Sulfolobales</taxon>
        <taxon>Sulfolobaceae</taxon>
        <taxon>Saccharolobus</taxon>
    </lineage>
</organism>
<reference evidence="1" key="1">
    <citation type="journal article" date="2021" name="Environ. Microbiol.">
        <title>New insights into the diversity and evolution of the archaeal mobilome from three complete genomes of Saccharolobus shibatae.</title>
        <authorList>
            <person name="Medvedeva S."/>
            <person name="Brandt D."/>
            <person name="Cvirkaite-Krupovic V."/>
            <person name="Liu Y."/>
            <person name="Severinov K."/>
            <person name="Ishino S."/>
            <person name="Ishino Y."/>
            <person name="Prangishvili D."/>
            <person name="Kalinowski J."/>
            <person name="Krupovic M."/>
        </authorList>
    </citation>
    <scope>NUCLEOTIDE SEQUENCE</scope>
    <source>
        <strain evidence="1">B12</strain>
    </source>
</reference>
<dbReference type="OrthoDB" id="35434at2157"/>
<sequence>MKVKLKSLAKVVGEEELAVIPLAENEYFIECLNFYEDVEGGRQARLVVIVDKYGIIRQDQINFIKGKKTFVDAIGIEDDFKKIQSVLKLDRIARMFKVPLYFDIEILEKPDVSKRGIKGFYNYLSVHKEIDIGKLKGLVSLSIEESI</sequence>
<name>A0A8F5GSY1_SACSH</name>
<evidence type="ECO:0000313" key="1">
    <source>
        <dbReference type="EMBL" id="QXJ28364.1"/>
    </source>
</evidence>
<proteinExistence type="predicted"/>
<dbReference type="RefSeq" id="WP_218259956.1">
    <property type="nucleotide sequence ID" value="NZ_CP077717.1"/>
</dbReference>
<dbReference type="KEGG" id="sshi:J5U23_01233"/>
<gene>
    <name evidence="1" type="ORF">J5U23_01233</name>
</gene>
<dbReference type="GeneID" id="65562825"/>
<dbReference type="AlphaFoldDB" id="A0A8F5GSY1"/>
<protein>
    <submittedName>
        <fullName evidence="1">Uncharacterized protein</fullName>
    </submittedName>
</protein>
<accession>A0A8F5GSY1</accession>
<evidence type="ECO:0000313" key="2">
    <source>
        <dbReference type="Proteomes" id="UP000694018"/>
    </source>
</evidence>
<dbReference type="EMBL" id="CP077717">
    <property type="protein sequence ID" value="QXJ28364.1"/>
    <property type="molecule type" value="Genomic_DNA"/>
</dbReference>